<reference evidence="2" key="2">
    <citation type="journal article" date="2015" name="BMC Genomics">
        <title>Genome mining reveals unlocked bioactive potential of marine Gram-negative bacteria.</title>
        <authorList>
            <person name="Machado H."/>
            <person name="Sonnenschein E.C."/>
            <person name="Melchiorsen J."/>
            <person name="Gram L."/>
        </authorList>
    </citation>
    <scope>NUCLEOTIDE SEQUENCE</scope>
    <source>
        <strain evidence="2">S2052</strain>
    </source>
</reference>
<protein>
    <submittedName>
        <fullName evidence="2">Uncharacterized protein</fullName>
    </submittedName>
</protein>
<dbReference type="AlphaFoldDB" id="A0A837FY13"/>
<dbReference type="EMBL" id="CP009617">
    <property type="protein sequence ID" value="AIW20410.1"/>
    <property type="molecule type" value="Genomic_DNA"/>
</dbReference>
<accession>A0A837FY13</accession>
<dbReference type="EMBL" id="JXXR01000028">
    <property type="protein sequence ID" value="KJY67233.1"/>
    <property type="molecule type" value="Genomic_DNA"/>
</dbReference>
<evidence type="ECO:0000313" key="2">
    <source>
        <dbReference type="EMBL" id="KJY67233.1"/>
    </source>
</evidence>
<organism evidence="2">
    <name type="scientific">Vibrio coralliilyticus</name>
    <dbReference type="NCBI Taxonomy" id="190893"/>
    <lineage>
        <taxon>Bacteria</taxon>
        <taxon>Pseudomonadati</taxon>
        <taxon>Pseudomonadota</taxon>
        <taxon>Gammaproteobacteria</taxon>
        <taxon>Vibrionales</taxon>
        <taxon>Vibrionaceae</taxon>
        <taxon>Vibrio</taxon>
    </lineage>
</organism>
<proteinExistence type="predicted"/>
<evidence type="ECO:0000313" key="3">
    <source>
        <dbReference type="Proteomes" id="UP000030081"/>
    </source>
</evidence>
<keyword evidence="3" id="KW-1185">Reference proteome</keyword>
<dbReference type="Proteomes" id="UP000030081">
    <property type="component" value="Chromosome 1"/>
</dbReference>
<sequence length="64" mass="6896">METALYAYAALVTLAEEEDINAVFSTKVIPGASFCAAGVVTKPPRRRIARFVCDVHLTAVGRID</sequence>
<dbReference type="KEGG" id="vcy:IX92_15825"/>
<gene>
    <name evidence="1" type="ORF">IX92_15825</name>
    <name evidence="2" type="ORF">TW71_22850</name>
</gene>
<reference evidence="1 3" key="1">
    <citation type="submission" date="2014-10" db="EMBL/GenBank/DDBJ databases">
        <title>The Complete Genome Sequence for the Shellfish Pathogen Vibrio coralliilyticus RE98 Isolated from a Shellfish Hatchery.</title>
        <authorList>
            <person name="Richards G.P."/>
            <person name="Bono J.L."/>
            <person name="Watson M.A."/>
            <person name="Needleman D.S."/>
        </authorList>
    </citation>
    <scope>NUCLEOTIDE SEQUENCE [LARGE SCALE GENOMIC DNA]</scope>
    <source>
        <strain evidence="1 3">RE98</strain>
    </source>
</reference>
<name>A0A837FY13_9VIBR</name>
<evidence type="ECO:0000313" key="1">
    <source>
        <dbReference type="EMBL" id="AIW20410.1"/>
    </source>
</evidence>